<organism evidence="3">
    <name type="scientific">Cacopsylla melanoneura</name>
    <dbReference type="NCBI Taxonomy" id="428564"/>
    <lineage>
        <taxon>Eukaryota</taxon>
        <taxon>Metazoa</taxon>
        <taxon>Ecdysozoa</taxon>
        <taxon>Arthropoda</taxon>
        <taxon>Hexapoda</taxon>
        <taxon>Insecta</taxon>
        <taxon>Pterygota</taxon>
        <taxon>Neoptera</taxon>
        <taxon>Paraneoptera</taxon>
        <taxon>Hemiptera</taxon>
        <taxon>Sternorrhyncha</taxon>
        <taxon>Psylloidea</taxon>
        <taxon>Psyllidae</taxon>
        <taxon>Psyllinae</taxon>
        <taxon>Cacopsylla</taxon>
    </lineage>
</organism>
<keyword evidence="2" id="KW-0732">Signal</keyword>
<dbReference type="EMBL" id="HBUF01543095">
    <property type="protein sequence ID" value="CAG6755838.1"/>
    <property type="molecule type" value="Transcribed_RNA"/>
</dbReference>
<reference evidence="3" key="1">
    <citation type="submission" date="2021-05" db="EMBL/GenBank/DDBJ databases">
        <authorList>
            <person name="Alioto T."/>
            <person name="Alioto T."/>
            <person name="Gomez Garrido J."/>
        </authorList>
    </citation>
    <scope>NUCLEOTIDE SEQUENCE</scope>
</reference>
<proteinExistence type="inferred from homology"/>
<dbReference type="SUPFAM" id="SSF82657">
    <property type="entry name" value="BolA-like"/>
    <property type="match status" value="2"/>
</dbReference>
<dbReference type="Gene3D" id="3.30.300.90">
    <property type="entry name" value="BolA-like"/>
    <property type="match status" value="1"/>
</dbReference>
<evidence type="ECO:0000313" key="3">
    <source>
        <dbReference type="EMBL" id="CAG6715969.1"/>
    </source>
</evidence>
<sequence length="428" mass="50527">MFGINMEARVLSSVLILLLWQSVSKVTSLPLVEKQPDAEGDMEQKPVDLFRVQEEAKVLLERDPKLKPQFVAIIHNKFPHPTFPGQRSPWFQVYVYSDYFKGMPMDERKKNVQFVISEKLFEAGFHRVSYNCLTLEEEKNFDKYRPPEDQLGGPTPIPSAESEYEGPMMKKYKAVLQKNFKLHHIEIIDTSDNYHQPANSEMFLTIMMVSDEFKGKTEYEREQMVINALKKDMPWDVRGLALILTSKYEYEHVPDKITENKLKKFAAMLHTKQLIIQSGYRNITTTLSSMEHFRKMEELADRIYGPIGENQLRDCSNINEEERQLAFDYNEYVETLIDKNTNHALKRLEELKRLNEISMERQMKNDSMLRACKKLWTLTSYEKGLQEFSKEENRFKFFLRNNDLDKVSPSKFYYDDQHVEELSTIRCK</sequence>
<comment type="similarity">
    <text evidence="1">Belongs to the BolA/IbaG family.</text>
</comment>
<dbReference type="EMBL" id="HBUF01353782">
    <property type="protein sequence ID" value="CAG6715969.1"/>
    <property type="molecule type" value="Transcribed_RNA"/>
</dbReference>
<evidence type="ECO:0000256" key="2">
    <source>
        <dbReference type="SAM" id="SignalP"/>
    </source>
</evidence>
<feature type="chain" id="PRO_5036262559" evidence="2">
    <location>
        <begin position="29"/>
        <end position="428"/>
    </location>
</feature>
<protein>
    <submittedName>
        <fullName evidence="3">Uncharacterized protein</fullName>
    </submittedName>
</protein>
<dbReference type="InterPro" id="IPR036065">
    <property type="entry name" value="BolA-like_sf"/>
</dbReference>
<dbReference type="EMBL" id="HBUF01094623">
    <property type="protein sequence ID" value="CAG6636550.1"/>
    <property type="molecule type" value="Transcribed_RNA"/>
</dbReference>
<dbReference type="AlphaFoldDB" id="A0A8D8Y2D2"/>
<evidence type="ECO:0000256" key="1">
    <source>
        <dbReference type="ARBA" id="ARBA00005578"/>
    </source>
</evidence>
<dbReference type="InterPro" id="IPR050961">
    <property type="entry name" value="BolA/IbaG_stress_morph_reg"/>
</dbReference>
<dbReference type="PANTHER" id="PTHR46229:SF2">
    <property type="entry name" value="BOLA-LIKE PROTEIN 1"/>
    <property type="match status" value="1"/>
</dbReference>
<dbReference type="PANTHER" id="PTHR46229">
    <property type="entry name" value="BOLA TRANSCRIPTION REGULATOR"/>
    <property type="match status" value="1"/>
</dbReference>
<name>A0A8D8Y2D2_9HEMI</name>
<accession>A0A8D8Y2D2</accession>
<dbReference type="InterPro" id="IPR002634">
    <property type="entry name" value="BolA"/>
</dbReference>
<feature type="signal peptide" evidence="2">
    <location>
        <begin position="1"/>
        <end position="28"/>
    </location>
</feature>
<dbReference type="Pfam" id="PF01722">
    <property type="entry name" value="BolA"/>
    <property type="match status" value="1"/>
</dbReference>